<evidence type="ECO:0000259" key="6">
    <source>
        <dbReference type="PROSITE" id="PS51186"/>
    </source>
</evidence>
<dbReference type="PANTHER" id="PTHR37817">
    <property type="entry name" value="N-ACETYLTRANSFERASE EIS"/>
    <property type="match status" value="1"/>
</dbReference>
<dbReference type="GO" id="GO:0034069">
    <property type="term" value="F:aminoglycoside N-acetyltransferase activity"/>
    <property type="evidence" value="ECO:0007669"/>
    <property type="project" value="TreeGrafter"/>
</dbReference>
<evidence type="ECO:0000256" key="1">
    <source>
        <dbReference type="ARBA" id="ARBA00009213"/>
    </source>
</evidence>
<dbReference type="InterPro" id="IPR016181">
    <property type="entry name" value="Acyl_CoA_acyltransferase"/>
</dbReference>
<feature type="active site" description="Proton donor" evidence="5">
    <location>
        <position position="137"/>
    </location>
</feature>
<proteinExistence type="inferred from homology"/>
<name>A0A3G8JK09_9ACTN</name>
<feature type="domain" description="N-acetyltransferase" evidence="6">
    <location>
        <begin position="11"/>
        <end position="165"/>
    </location>
</feature>
<dbReference type="PROSITE" id="PS51186">
    <property type="entry name" value="GNAT"/>
    <property type="match status" value="1"/>
</dbReference>
<evidence type="ECO:0000313" key="8">
    <source>
        <dbReference type="Proteomes" id="UP000271469"/>
    </source>
</evidence>
<comment type="similarity">
    <text evidence="1 5">Belongs to the acetyltransferase Eis family.</text>
</comment>
<feature type="binding site" evidence="5">
    <location>
        <begin position="104"/>
        <end position="109"/>
    </location>
    <ligand>
        <name>acetyl-CoA</name>
        <dbReference type="ChEBI" id="CHEBI:57288"/>
    </ligand>
</feature>
<dbReference type="NCBIfam" id="NF002367">
    <property type="entry name" value="PRK01346.1-4"/>
    <property type="match status" value="1"/>
</dbReference>
<dbReference type="EMBL" id="CP033972">
    <property type="protein sequence ID" value="AZG45374.1"/>
    <property type="molecule type" value="Genomic_DNA"/>
</dbReference>
<reference evidence="7 8" key="1">
    <citation type="submission" date="2018-11" db="EMBL/GenBank/DDBJ databases">
        <title>Gordonia insulae sp. nov., isolated from an island soil.</title>
        <authorList>
            <person name="Kim Y.S."/>
            <person name="Kim S.B."/>
        </authorList>
    </citation>
    <scope>NUCLEOTIDE SEQUENCE [LARGE SCALE GENOMIC DNA]</scope>
    <source>
        <strain evidence="7 8">MMS17-SY073</strain>
    </source>
</reference>
<dbReference type="InterPro" id="IPR022902">
    <property type="entry name" value="NAcTrfase_Eis"/>
</dbReference>
<accession>A0A3G8JK09</accession>
<gene>
    <name evidence="7" type="primary">eis</name>
    <name evidence="7" type="ORF">D7316_01970</name>
</gene>
<dbReference type="Gene3D" id="3.40.630.30">
    <property type="match status" value="2"/>
</dbReference>
<dbReference type="InterPro" id="IPR036527">
    <property type="entry name" value="SCP2_sterol-bd_dom_sf"/>
</dbReference>
<dbReference type="InterPro" id="IPR051554">
    <property type="entry name" value="Acetyltransferase_Eis"/>
</dbReference>
<keyword evidence="4 5" id="KW-0012">Acyltransferase</keyword>
<dbReference type="AlphaFoldDB" id="A0A3G8JK09"/>
<dbReference type="PANTHER" id="PTHR37817:SF1">
    <property type="entry name" value="N-ACETYLTRANSFERASE EIS"/>
    <property type="match status" value="1"/>
</dbReference>
<feature type="binding site" evidence="5">
    <location>
        <begin position="132"/>
        <end position="133"/>
    </location>
    <ligand>
        <name>acetyl-CoA</name>
        <dbReference type="ChEBI" id="CHEBI:57288"/>
    </ligand>
</feature>
<feature type="active site" description="Proton acceptor; via carboxylate" evidence="5">
    <location>
        <position position="414"/>
    </location>
</feature>
<organism evidence="7 8">
    <name type="scientific">Gordonia insulae</name>
    <dbReference type="NCBI Taxonomy" id="2420509"/>
    <lineage>
        <taxon>Bacteria</taxon>
        <taxon>Bacillati</taxon>
        <taxon>Actinomycetota</taxon>
        <taxon>Actinomycetes</taxon>
        <taxon>Mycobacteriales</taxon>
        <taxon>Gordoniaceae</taxon>
        <taxon>Gordonia</taxon>
    </lineage>
</organism>
<evidence type="ECO:0000313" key="7">
    <source>
        <dbReference type="EMBL" id="AZG45374.1"/>
    </source>
</evidence>
<dbReference type="Pfam" id="PF13530">
    <property type="entry name" value="SCP2_2"/>
    <property type="match status" value="1"/>
</dbReference>
<protein>
    <submittedName>
        <fullName evidence="7">N-acetyltransferase Eis</fullName>
        <ecNumber evidence="7">2.3.1.-</ecNumber>
    </submittedName>
</protein>
<comment type="subunit">
    <text evidence="5">Homohexamer; trimer of dimers.</text>
</comment>
<dbReference type="Pfam" id="PF13527">
    <property type="entry name" value="Acetyltransf_9"/>
    <property type="match status" value="1"/>
</dbReference>
<dbReference type="Pfam" id="PF17668">
    <property type="entry name" value="Acetyltransf_17"/>
    <property type="match status" value="1"/>
</dbReference>
<keyword evidence="3 5" id="KW-0808">Transferase</keyword>
<dbReference type="InterPro" id="IPR000182">
    <property type="entry name" value="GNAT_dom"/>
</dbReference>
<dbReference type="Proteomes" id="UP000271469">
    <property type="component" value="Chromosome"/>
</dbReference>
<dbReference type="InterPro" id="IPR025559">
    <property type="entry name" value="Eis_dom"/>
</dbReference>
<dbReference type="KEGG" id="gom:D7316_01970"/>
<feature type="binding site" evidence="5">
    <location>
        <begin position="96"/>
        <end position="98"/>
    </location>
    <ligand>
        <name>acetyl-CoA</name>
        <dbReference type="ChEBI" id="CHEBI:57288"/>
    </ligand>
</feature>
<sequence>MSDSQATPSDLTVARATDADWDEIFATDARAFLMTNPLSAAEQADLRGKVDDADVVLVRDPDGLVGEPLVGVSMFYRMTMTVPGGSPQPAAGLSWVSVAATHRRRGILRTMITELFDQWEAEDQVFAILTASEATIYERFGFGPTCFAQEVSVDLSAAKMRHRADRTSSPVNYAGADDVAQRIPELHQRWTATRPGALARPASWWDPILADRPSQRPSHSSGLHYLVHEDGYAAYRIDQSGEPARGDITEVVAITDDAHTDLWRVLVGLDLLPTVTAAIPVDDPLPAKLTNHRAVSVTGVSDKMWLRILDVPRALGARHYGADLDMVLEVGDDFRGRGGVFDVSIRNGGAIVAPSAATPTVRLDISVLSALFLGGTPARTFAAADRLWTDSAETLAALDRAFTTDRAPFAGTFF</sequence>
<keyword evidence="2" id="KW-1036">Host cytoplasmic vesicle</keyword>
<dbReference type="HAMAP" id="MF_01812">
    <property type="entry name" value="Eis"/>
    <property type="match status" value="1"/>
</dbReference>
<dbReference type="EC" id="2.3.1.-" evidence="7"/>
<dbReference type="SUPFAM" id="SSF55729">
    <property type="entry name" value="Acyl-CoA N-acyltransferases (Nat)"/>
    <property type="match status" value="1"/>
</dbReference>
<dbReference type="GO" id="GO:0030649">
    <property type="term" value="P:aminoglycoside antibiotic catabolic process"/>
    <property type="evidence" value="ECO:0007669"/>
    <property type="project" value="TreeGrafter"/>
</dbReference>
<dbReference type="SUPFAM" id="SSF55718">
    <property type="entry name" value="SCP-like"/>
    <property type="match status" value="1"/>
</dbReference>
<dbReference type="OrthoDB" id="8399956at2"/>
<dbReference type="Gene3D" id="3.30.1050.10">
    <property type="entry name" value="SCP2 sterol-binding domain"/>
    <property type="match status" value="1"/>
</dbReference>
<dbReference type="InterPro" id="IPR041380">
    <property type="entry name" value="Acetyltransf_17"/>
</dbReference>
<dbReference type="RefSeq" id="WP_124708098.1">
    <property type="nucleotide sequence ID" value="NZ_CP033972.1"/>
</dbReference>
<evidence type="ECO:0000256" key="4">
    <source>
        <dbReference type="ARBA" id="ARBA00023315"/>
    </source>
</evidence>
<evidence type="ECO:0000256" key="5">
    <source>
        <dbReference type="HAMAP-Rule" id="MF_01812"/>
    </source>
</evidence>
<keyword evidence="8" id="KW-1185">Reference proteome</keyword>
<evidence type="ECO:0000256" key="2">
    <source>
        <dbReference type="ARBA" id="ARBA00022488"/>
    </source>
</evidence>
<evidence type="ECO:0000256" key="3">
    <source>
        <dbReference type="ARBA" id="ARBA00022679"/>
    </source>
</evidence>